<gene>
    <name evidence="1" type="ORF">ARMSODRAFT_674141</name>
</gene>
<accession>A0A2H3B229</accession>
<sequence length="100" mass="11352">MYRRSRGIAFYSVLLCGGTHFHRQDDDQTIQEYMTNCREMPLMFDGAECAVCGVGLVQHHTFMYSPSILAVCVAHTTTPPTCPTSNCRLEKVRHDTPLRE</sequence>
<keyword evidence="2" id="KW-1185">Reference proteome</keyword>
<evidence type="ECO:0000313" key="1">
    <source>
        <dbReference type="EMBL" id="PBK61112.1"/>
    </source>
</evidence>
<dbReference type="AlphaFoldDB" id="A0A2H3B229"/>
<evidence type="ECO:0000313" key="2">
    <source>
        <dbReference type="Proteomes" id="UP000218334"/>
    </source>
</evidence>
<name>A0A2H3B229_9AGAR</name>
<protein>
    <submittedName>
        <fullName evidence="1">Uncharacterized protein</fullName>
    </submittedName>
</protein>
<proteinExistence type="predicted"/>
<reference evidence="2" key="1">
    <citation type="journal article" date="2017" name="Nat. Ecol. Evol.">
        <title>Genome expansion and lineage-specific genetic innovations in the forest pathogenic fungi Armillaria.</title>
        <authorList>
            <person name="Sipos G."/>
            <person name="Prasanna A.N."/>
            <person name="Walter M.C."/>
            <person name="O'Connor E."/>
            <person name="Balint B."/>
            <person name="Krizsan K."/>
            <person name="Kiss B."/>
            <person name="Hess J."/>
            <person name="Varga T."/>
            <person name="Slot J."/>
            <person name="Riley R."/>
            <person name="Boka B."/>
            <person name="Rigling D."/>
            <person name="Barry K."/>
            <person name="Lee J."/>
            <person name="Mihaltcheva S."/>
            <person name="LaButti K."/>
            <person name="Lipzen A."/>
            <person name="Waldron R."/>
            <person name="Moloney N.M."/>
            <person name="Sperisen C."/>
            <person name="Kredics L."/>
            <person name="Vagvoelgyi C."/>
            <person name="Patrignani A."/>
            <person name="Fitzpatrick D."/>
            <person name="Nagy I."/>
            <person name="Doyle S."/>
            <person name="Anderson J.B."/>
            <person name="Grigoriev I.V."/>
            <person name="Gueldener U."/>
            <person name="Muensterkoetter M."/>
            <person name="Nagy L.G."/>
        </authorList>
    </citation>
    <scope>NUCLEOTIDE SEQUENCE [LARGE SCALE GENOMIC DNA]</scope>
    <source>
        <strain evidence="2">28-4</strain>
    </source>
</reference>
<organism evidence="1 2">
    <name type="scientific">Armillaria solidipes</name>
    <dbReference type="NCBI Taxonomy" id="1076256"/>
    <lineage>
        <taxon>Eukaryota</taxon>
        <taxon>Fungi</taxon>
        <taxon>Dikarya</taxon>
        <taxon>Basidiomycota</taxon>
        <taxon>Agaricomycotina</taxon>
        <taxon>Agaricomycetes</taxon>
        <taxon>Agaricomycetidae</taxon>
        <taxon>Agaricales</taxon>
        <taxon>Marasmiineae</taxon>
        <taxon>Physalacriaceae</taxon>
        <taxon>Armillaria</taxon>
    </lineage>
</organism>
<dbReference type="EMBL" id="KZ293479">
    <property type="protein sequence ID" value="PBK61112.1"/>
    <property type="molecule type" value="Genomic_DNA"/>
</dbReference>
<dbReference type="Proteomes" id="UP000218334">
    <property type="component" value="Unassembled WGS sequence"/>
</dbReference>